<dbReference type="CDD" id="cd17370">
    <property type="entry name" value="MFS_MJ1317_like"/>
    <property type="match status" value="1"/>
</dbReference>
<evidence type="ECO:0000259" key="6">
    <source>
        <dbReference type="PROSITE" id="PS50850"/>
    </source>
</evidence>
<proteinExistence type="predicted"/>
<dbReference type="SUPFAM" id="SSF103473">
    <property type="entry name" value="MFS general substrate transporter"/>
    <property type="match status" value="1"/>
</dbReference>
<name>A0A0W8FC23_9ZZZZ</name>
<evidence type="ECO:0000256" key="3">
    <source>
        <dbReference type="ARBA" id="ARBA00022989"/>
    </source>
</evidence>
<keyword evidence="2 5" id="KW-0812">Transmembrane</keyword>
<evidence type="ECO:0000256" key="2">
    <source>
        <dbReference type="ARBA" id="ARBA00022692"/>
    </source>
</evidence>
<keyword evidence="4 5" id="KW-0472">Membrane</keyword>
<feature type="transmembrane region" description="Helical" evidence="5">
    <location>
        <begin position="46"/>
        <end position="67"/>
    </location>
</feature>
<protein>
    <submittedName>
        <fullName evidence="7">Mfs transporter family protein</fullName>
    </submittedName>
</protein>
<dbReference type="PROSITE" id="PS50850">
    <property type="entry name" value="MFS"/>
    <property type="match status" value="1"/>
</dbReference>
<dbReference type="GO" id="GO:0022857">
    <property type="term" value="F:transmembrane transporter activity"/>
    <property type="evidence" value="ECO:0007669"/>
    <property type="project" value="InterPro"/>
</dbReference>
<dbReference type="Pfam" id="PF07690">
    <property type="entry name" value="MFS_1"/>
    <property type="match status" value="1"/>
</dbReference>
<evidence type="ECO:0000313" key="7">
    <source>
        <dbReference type="EMBL" id="KUG18444.1"/>
    </source>
</evidence>
<evidence type="ECO:0000256" key="1">
    <source>
        <dbReference type="ARBA" id="ARBA00004141"/>
    </source>
</evidence>
<evidence type="ECO:0000256" key="5">
    <source>
        <dbReference type="SAM" id="Phobius"/>
    </source>
</evidence>
<dbReference type="InterPro" id="IPR005829">
    <property type="entry name" value="Sugar_transporter_CS"/>
</dbReference>
<feature type="transmembrane region" description="Helical" evidence="5">
    <location>
        <begin position="347"/>
        <end position="372"/>
    </location>
</feature>
<sequence length="404" mass="42795">MATPATGPKPDQRTDAKTRMNVLLLGVVSFLNDISSEIIQPILPLFIAQLGGGSMAVGLIGGVSDGLPSILKVLSGCWSDRLGRRKPLVVAGYAISAMGKLFLPFASAWQHVFLLKTLERSGKGVRSAPRDAMISESTDQGHRGRGFGLHRAMDSAGAVVGSMLAYLLWQGGFGYPSILMLAGILSVAALLPFYWVKESSRAPDCCTSSIRLNLSSLSPELKRFLFIACLFALGNFSYMFFILRAQDHFSGSMAVAAPLLLYLLFNLVYALLAMPVGIWSDRVGRKRVLFLGYSLFALTAVGFAAVSSLWGLIALFAMYGLVYALVDGSERAYVSDLCPAGLRGSSLGIYYGAVGVASIISSLVAGAIWSLWGAEASFLYGAAAAALAAVGLLVMMSGGDEKAI</sequence>
<feature type="transmembrane region" description="Helical" evidence="5">
    <location>
        <begin position="378"/>
        <end position="396"/>
    </location>
</feature>
<feature type="transmembrane region" description="Helical" evidence="5">
    <location>
        <begin position="88"/>
        <end position="109"/>
    </location>
</feature>
<feature type="domain" description="Major facilitator superfamily (MFS) profile" evidence="6">
    <location>
        <begin position="21"/>
        <end position="400"/>
    </location>
</feature>
<feature type="transmembrane region" description="Helical" evidence="5">
    <location>
        <begin position="288"/>
        <end position="304"/>
    </location>
</feature>
<dbReference type="InterPro" id="IPR011701">
    <property type="entry name" value="MFS"/>
</dbReference>
<dbReference type="InterPro" id="IPR036259">
    <property type="entry name" value="MFS_trans_sf"/>
</dbReference>
<dbReference type="Gene3D" id="1.20.1250.20">
    <property type="entry name" value="MFS general substrate transporter like domains"/>
    <property type="match status" value="2"/>
</dbReference>
<feature type="transmembrane region" description="Helical" evidence="5">
    <location>
        <begin position="173"/>
        <end position="195"/>
    </location>
</feature>
<feature type="transmembrane region" description="Helical" evidence="5">
    <location>
        <begin position="224"/>
        <end position="243"/>
    </location>
</feature>
<dbReference type="EMBL" id="LNQE01001381">
    <property type="protein sequence ID" value="KUG18444.1"/>
    <property type="molecule type" value="Genomic_DNA"/>
</dbReference>
<gene>
    <name evidence="7" type="ORF">ASZ90_011859</name>
</gene>
<comment type="caution">
    <text evidence="7">The sequence shown here is derived from an EMBL/GenBank/DDBJ whole genome shotgun (WGS) entry which is preliminary data.</text>
</comment>
<dbReference type="AlphaFoldDB" id="A0A0W8FC23"/>
<dbReference type="InterPro" id="IPR020846">
    <property type="entry name" value="MFS_dom"/>
</dbReference>
<dbReference type="PANTHER" id="PTHR23518:SF2">
    <property type="entry name" value="MAJOR FACILITATOR SUPERFAMILY TRANSPORTER"/>
    <property type="match status" value="1"/>
</dbReference>
<organism evidence="7">
    <name type="scientific">hydrocarbon metagenome</name>
    <dbReference type="NCBI Taxonomy" id="938273"/>
    <lineage>
        <taxon>unclassified sequences</taxon>
        <taxon>metagenomes</taxon>
        <taxon>ecological metagenomes</taxon>
    </lineage>
</organism>
<dbReference type="PROSITE" id="PS00216">
    <property type="entry name" value="SUGAR_TRANSPORT_1"/>
    <property type="match status" value="2"/>
</dbReference>
<comment type="subcellular location">
    <subcellularLocation>
        <location evidence="1">Membrane</location>
        <topology evidence="1">Multi-pass membrane protein</topology>
    </subcellularLocation>
</comment>
<feature type="transmembrane region" description="Helical" evidence="5">
    <location>
        <begin position="255"/>
        <end position="276"/>
    </location>
</feature>
<dbReference type="PANTHER" id="PTHR23518">
    <property type="entry name" value="C-METHYLTRANSFERASE"/>
    <property type="match status" value="1"/>
</dbReference>
<reference evidence="7" key="1">
    <citation type="journal article" date="2015" name="Proc. Natl. Acad. Sci. U.S.A.">
        <title>Networks of energetic and metabolic interactions define dynamics in microbial communities.</title>
        <authorList>
            <person name="Embree M."/>
            <person name="Liu J.K."/>
            <person name="Al-Bassam M.M."/>
            <person name="Zengler K."/>
        </authorList>
    </citation>
    <scope>NUCLEOTIDE SEQUENCE</scope>
</reference>
<accession>A0A0W8FC23</accession>
<evidence type="ECO:0000256" key="4">
    <source>
        <dbReference type="ARBA" id="ARBA00023136"/>
    </source>
</evidence>
<dbReference type="GO" id="GO:0016020">
    <property type="term" value="C:membrane"/>
    <property type="evidence" value="ECO:0007669"/>
    <property type="project" value="UniProtKB-SubCell"/>
</dbReference>
<keyword evidence="3 5" id="KW-1133">Transmembrane helix</keyword>